<dbReference type="Proteomes" id="UP000060778">
    <property type="component" value="Chromosome"/>
</dbReference>
<dbReference type="OrthoDB" id="379457at2157"/>
<evidence type="ECO:0000313" key="2">
    <source>
        <dbReference type="Proteomes" id="UP000060778"/>
    </source>
</evidence>
<reference evidence="1 2" key="1">
    <citation type="submission" date="2013-11" db="EMBL/GenBank/DDBJ databases">
        <title>Comparative genomics of Ignicoccus.</title>
        <authorList>
            <person name="Podar M."/>
        </authorList>
    </citation>
    <scope>NUCLEOTIDE SEQUENCE [LARGE SCALE GENOMIC DNA]</scope>
    <source>
        <strain evidence="1 2">DSM 13165</strain>
    </source>
</reference>
<dbReference type="EMBL" id="CP006867">
    <property type="protein sequence ID" value="ALU12720.1"/>
    <property type="molecule type" value="Genomic_DNA"/>
</dbReference>
<keyword evidence="2" id="KW-1185">Reference proteome</keyword>
<evidence type="ECO:0008006" key="3">
    <source>
        <dbReference type="Google" id="ProtNLM"/>
    </source>
</evidence>
<accession>A0A0U3FTC9</accession>
<protein>
    <recommendedName>
        <fullName evidence="3">HEPN domain-containing protein</fullName>
    </recommendedName>
</protein>
<evidence type="ECO:0000313" key="1">
    <source>
        <dbReference type="EMBL" id="ALU12720.1"/>
    </source>
</evidence>
<dbReference type="AlphaFoldDB" id="A0A0U3FTC9"/>
<gene>
    <name evidence="1" type="ORF">EYM_06780</name>
</gene>
<proteinExistence type="predicted"/>
<dbReference type="STRING" id="940295.EYM_06780"/>
<dbReference type="RefSeq" id="WP_075050282.1">
    <property type="nucleotide sequence ID" value="NZ_CP006867.1"/>
</dbReference>
<organism evidence="1 2">
    <name type="scientific">Ignicoccus islandicus DSM 13165</name>
    <dbReference type="NCBI Taxonomy" id="940295"/>
    <lineage>
        <taxon>Archaea</taxon>
        <taxon>Thermoproteota</taxon>
        <taxon>Thermoprotei</taxon>
        <taxon>Desulfurococcales</taxon>
        <taxon>Desulfurococcaceae</taxon>
        <taxon>Ignicoccus</taxon>
    </lineage>
</organism>
<dbReference type="KEGG" id="iis:EYM_06780"/>
<dbReference type="GeneID" id="30680728"/>
<sequence>MDAWRKTAEEYLWMADILSTMGRYSGALLLLCHAYDVCMKWRNGDQDKTPFKYVPKECPTLIFPSGDETPEDLVTLDHVIEMSAKVKKCLGLQ</sequence>
<name>A0A0U3FTC9_9CREN</name>